<feature type="transmembrane region" description="Helical" evidence="1">
    <location>
        <begin position="271"/>
        <end position="290"/>
    </location>
</feature>
<dbReference type="EMBL" id="JANFQF010000014">
    <property type="protein sequence ID" value="MCQ4120897.1"/>
    <property type="molecule type" value="Genomic_DNA"/>
</dbReference>
<reference evidence="2 3" key="1">
    <citation type="submission" date="2022-07" db="EMBL/GenBank/DDBJ databases">
        <title>Degradation activity of malathion, p-nitrophenol and potential low-temperature adaptation strategy of Rhodococcus sp. FXJ9.536.</title>
        <authorList>
            <person name="Huang J."/>
            <person name="Huang Y."/>
        </authorList>
    </citation>
    <scope>NUCLEOTIDE SEQUENCE [LARGE SCALE GENOMIC DNA]</scope>
    <source>
        <strain evidence="2 3">FXJ9.536</strain>
    </source>
</reference>
<feature type="transmembrane region" description="Helical" evidence="1">
    <location>
        <begin position="195"/>
        <end position="219"/>
    </location>
</feature>
<evidence type="ECO:0000256" key="1">
    <source>
        <dbReference type="SAM" id="Phobius"/>
    </source>
</evidence>
<proteinExistence type="predicted"/>
<evidence type="ECO:0000313" key="2">
    <source>
        <dbReference type="EMBL" id="MCQ4120897.1"/>
    </source>
</evidence>
<feature type="transmembrane region" description="Helical" evidence="1">
    <location>
        <begin position="83"/>
        <end position="104"/>
    </location>
</feature>
<protein>
    <recommendedName>
        <fullName evidence="4">Membrane protein involved in the export of O-antigen and teichoic acid</fullName>
    </recommendedName>
</protein>
<keyword evidence="1" id="KW-0472">Membrane</keyword>
<evidence type="ECO:0000313" key="3">
    <source>
        <dbReference type="Proteomes" id="UP001524501"/>
    </source>
</evidence>
<evidence type="ECO:0008006" key="4">
    <source>
        <dbReference type="Google" id="ProtNLM"/>
    </source>
</evidence>
<feature type="transmembrane region" description="Helical" evidence="1">
    <location>
        <begin position="42"/>
        <end position="63"/>
    </location>
</feature>
<dbReference type="Proteomes" id="UP001524501">
    <property type="component" value="Unassembled WGS sequence"/>
</dbReference>
<accession>A0ABT1QIG7</accession>
<gene>
    <name evidence="2" type="ORF">NOF53_17285</name>
</gene>
<keyword evidence="1" id="KW-0812">Transmembrane</keyword>
<keyword evidence="3" id="KW-1185">Reference proteome</keyword>
<comment type="caution">
    <text evidence="2">The sequence shown here is derived from an EMBL/GenBank/DDBJ whole genome shotgun (WGS) entry which is preliminary data.</text>
</comment>
<feature type="transmembrane region" description="Helical" evidence="1">
    <location>
        <begin position="225"/>
        <end position="246"/>
    </location>
</feature>
<feature type="transmembrane region" description="Helical" evidence="1">
    <location>
        <begin position="12"/>
        <end position="36"/>
    </location>
</feature>
<keyword evidence="1" id="KW-1133">Transmembrane helix</keyword>
<feature type="transmembrane region" description="Helical" evidence="1">
    <location>
        <begin position="296"/>
        <end position="322"/>
    </location>
</feature>
<feature type="transmembrane region" description="Helical" evidence="1">
    <location>
        <begin position="161"/>
        <end position="183"/>
    </location>
</feature>
<dbReference type="RefSeq" id="WP_255970905.1">
    <property type="nucleotide sequence ID" value="NZ_JANFQF010000014.1"/>
</dbReference>
<name>A0ABT1QIG7_9NOCA</name>
<sequence>MAGRWSTHVVTALGAAMWAYGGRAIGLLWTVIVIASLGISDYGLYAMGFALAAMVAGPVDHPFNVRSVRVDDQRFQRERTARILVGGAVLVLAGVLTPAGYIAWFSLVIAGGEIVFNAFKSQAVRDGHPDVVMRMDTLRQGASIGLGATYLVSVEEPSLQLASLCYVAPYAVIIALTVPKIFAARPALPGGRREMSLLVFENFSNAVYVQGDVLLLGVLTDSTVAGYYSIASLVGWAVAGVGQSYAQTYHERLREAGGAVSAGPSLRSTTVLAATAGALVLVVGLVLLATPAPEPMAGAVIAMAAFVFLRVMNWVFTTVLYLQERDRERVTANATVAALKMVLILGLVGLLTSGAAGAIGTASASVMAEMVLFAWLHRVLHGSARSSAERS</sequence>
<organism evidence="2 3">
    <name type="scientific">Rhodococcus tibetensis</name>
    <dbReference type="NCBI Taxonomy" id="2965064"/>
    <lineage>
        <taxon>Bacteria</taxon>
        <taxon>Bacillati</taxon>
        <taxon>Actinomycetota</taxon>
        <taxon>Actinomycetes</taxon>
        <taxon>Mycobacteriales</taxon>
        <taxon>Nocardiaceae</taxon>
        <taxon>Rhodococcus</taxon>
    </lineage>
</organism>